<organism evidence="3 4">
    <name type="scientific">Dendrobium catenatum</name>
    <dbReference type="NCBI Taxonomy" id="906689"/>
    <lineage>
        <taxon>Eukaryota</taxon>
        <taxon>Viridiplantae</taxon>
        <taxon>Streptophyta</taxon>
        <taxon>Embryophyta</taxon>
        <taxon>Tracheophyta</taxon>
        <taxon>Spermatophyta</taxon>
        <taxon>Magnoliopsida</taxon>
        <taxon>Liliopsida</taxon>
        <taxon>Asparagales</taxon>
        <taxon>Orchidaceae</taxon>
        <taxon>Epidendroideae</taxon>
        <taxon>Malaxideae</taxon>
        <taxon>Dendrobiinae</taxon>
        <taxon>Dendrobium</taxon>
    </lineage>
</organism>
<dbReference type="EMBL" id="KZ503238">
    <property type="protein sequence ID" value="PKU66856.1"/>
    <property type="molecule type" value="Genomic_DNA"/>
</dbReference>
<proteinExistence type="predicted"/>
<feature type="region of interest" description="Disordered" evidence="1">
    <location>
        <begin position="1"/>
        <end position="54"/>
    </location>
</feature>
<reference evidence="3 4" key="1">
    <citation type="journal article" date="2016" name="Sci. Rep.">
        <title>The Dendrobium catenatum Lindl. genome sequence provides insights into polysaccharide synthase, floral development and adaptive evolution.</title>
        <authorList>
            <person name="Zhang G.Q."/>
            <person name="Xu Q."/>
            <person name="Bian C."/>
            <person name="Tsai W.C."/>
            <person name="Yeh C.M."/>
            <person name="Liu K.W."/>
            <person name="Yoshida K."/>
            <person name="Zhang L.S."/>
            <person name="Chang S.B."/>
            <person name="Chen F."/>
            <person name="Shi Y."/>
            <person name="Su Y.Y."/>
            <person name="Zhang Y.Q."/>
            <person name="Chen L.J."/>
            <person name="Yin Y."/>
            <person name="Lin M."/>
            <person name="Huang H."/>
            <person name="Deng H."/>
            <person name="Wang Z.W."/>
            <person name="Zhu S.L."/>
            <person name="Zhao X."/>
            <person name="Deng C."/>
            <person name="Niu S.C."/>
            <person name="Huang J."/>
            <person name="Wang M."/>
            <person name="Liu G.H."/>
            <person name="Yang H.J."/>
            <person name="Xiao X.J."/>
            <person name="Hsiao Y.Y."/>
            <person name="Wu W.L."/>
            <person name="Chen Y.Y."/>
            <person name="Mitsuda N."/>
            <person name="Ohme-Takagi M."/>
            <person name="Luo Y.B."/>
            <person name="Van de Peer Y."/>
            <person name="Liu Z.J."/>
        </authorList>
    </citation>
    <scope>NUCLEOTIDE SEQUENCE [LARGE SCALE GENOMIC DNA]</scope>
    <source>
        <tissue evidence="3">The whole plant</tissue>
    </source>
</reference>
<feature type="domain" description="DUF659" evidence="2">
    <location>
        <begin position="132"/>
        <end position="218"/>
    </location>
</feature>
<dbReference type="Proteomes" id="UP000233837">
    <property type="component" value="Unassembled WGS sequence"/>
</dbReference>
<dbReference type="PANTHER" id="PTHR32166">
    <property type="entry name" value="OSJNBA0013A04.12 PROTEIN"/>
    <property type="match status" value="1"/>
</dbReference>
<dbReference type="InterPro" id="IPR007021">
    <property type="entry name" value="DUF659"/>
</dbReference>
<protein>
    <recommendedName>
        <fullName evidence="2">DUF659 domain-containing protein</fullName>
    </recommendedName>
</protein>
<evidence type="ECO:0000256" key="1">
    <source>
        <dbReference type="SAM" id="MobiDB-lite"/>
    </source>
</evidence>
<gene>
    <name evidence="3" type="ORF">MA16_Dca014463</name>
</gene>
<accession>A0A2I0VTV7</accession>
<dbReference type="PANTHER" id="PTHR32166:SF121">
    <property type="entry name" value="DUF659 DOMAIN-CONTAINING PROTEIN"/>
    <property type="match status" value="1"/>
</dbReference>
<dbReference type="Pfam" id="PF04937">
    <property type="entry name" value="DUF659"/>
    <property type="match status" value="1"/>
</dbReference>
<keyword evidence="4" id="KW-1185">Reference proteome</keyword>
<reference evidence="3 4" key="2">
    <citation type="journal article" date="2017" name="Nature">
        <title>The Apostasia genome and the evolution of orchids.</title>
        <authorList>
            <person name="Zhang G.Q."/>
            <person name="Liu K.W."/>
            <person name="Li Z."/>
            <person name="Lohaus R."/>
            <person name="Hsiao Y.Y."/>
            <person name="Niu S.C."/>
            <person name="Wang J.Y."/>
            <person name="Lin Y.C."/>
            <person name="Xu Q."/>
            <person name="Chen L.J."/>
            <person name="Yoshida K."/>
            <person name="Fujiwara S."/>
            <person name="Wang Z.W."/>
            <person name="Zhang Y.Q."/>
            <person name="Mitsuda N."/>
            <person name="Wang M."/>
            <person name="Liu G.H."/>
            <person name="Pecoraro L."/>
            <person name="Huang H.X."/>
            <person name="Xiao X.J."/>
            <person name="Lin M."/>
            <person name="Wu X.Y."/>
            <person name="Wu W.L."/>
            <person name="Chen Y.Y."/>
            <person name="Chang S.B."/>
            <person name="Sakamoto S."/>
            <person name="Ohme-Takagi M."/>
            <person name="Yagi M."/>
            <person name="Zeng S.J."/>
            <person name="Shen C.Y."/>
            <person name="Yeh C.M."/>
            <person name="Luo Y.B."/>
            <person name="Tsai W.C."/>
            <person name="Van de Peer Y."/>
            <person name="Liu Z.J."/>
        </authorList>
    </citation>
    <scope>NUCLEOTIDE SEQUENCE [LARGE SCALE GENOMIC DNA]</scope>
    <source>
        <tissue evidence="3">The whole plant</tissue>
    </source>
</reference>
<feature type="compositionally biased region" description="Polar residues" evidence="1">
    <location>
        <begin position="38"/>
        <end position="47"/>
    </location>
</feature>
<evidence type="ECO:0000259" key="2">
    <source>
        <dbReference type="Pfam" id="PF04937"/>
    </source>
</evidence>
<evidence type="ECO:0000313" key="4">
    <source>
        <dbReference type="Proteomes" id="UP000233837"/>
    </source>
</evidence>
<evidence type="ECO:0000313" key="3">
    <source>
        <dbReference type="EMBL" id="PKU66856.1"/>
    </source>
</evidence>
<name>A0A2I0VTV7_9ASPA</name>
<sequence length="218" mass="24853">MQQNLNEISKKKQQAQQDFSQIDDLFSEDPVEEERGSCSITKSQSSDVHGKGIDKEKRKIDEIDNFFAPRTKPGSQPSLRSVIASKEAMHHTNLAIARWFYDSCISFNAINSPFAQKAIDVIASIELGYKLPSYYRLRVNLLRDAKEECKLLIESYRKTWKEIGCTLMADSLTEIRNRTLINFLVYYPRGVPFLKSVDASDIIKDATTLCSLFADIVE</sequence>
<dbReference type="AlphaFoldDB" id="A0A2I0VTV7"/>